<keyword evidence="1" id="KW-0677">Repeat</keyword>
<dbReference type="InterPro" id="IPR056884">
    <property type="entry name" value="NPHP3-like_N"/>
</dbReference>
<dbReference type="OrthoDB" id="163438at2759"/>
<dbReference type="EMBL" id="MU152021">
    <property type="protein sequence ID" value="KAF9441186.1"/>
    <property type="molecule type" value="Genomic_DNA"/>
</dbReference>
<reference evidence="4" key="1">
    <citation type="submission" date="2020-11" db="EMBL/GenBank/DDBJ databases">
        <authorList>
            <consortium name="DOE Joint Genome Institute"/>
            <person name="Ahrendt S."/>
            <person name="Riley R."/>
            <person name="Andreopoulos W."/>
            <person name="Labutti K."/>
            <person name="Pangilinan J."/>
            <person name="Ruiz-Duenas F.J."/>
            <person name="Barrasa J.M."/>
            <person name="Sanchez-Garcia M."/>
            <person name="Camarero S."/>
            <person name="Miyauchi S."/>
            <person name="Serrano A."/>
            <person name="Linde D."/>
            <person name="Babiker R."/>
            <person name="Drula E."/>
            <person name="Ayuso-Fernandez I."/>
            <person name="Pacheco R."/>
            <person name="Padilla G."/>
            <person name="Ferreira P."/>
            <person name="Barriuso J."/>
            <person name="Kellner H."/>
            <person name="Castanera R."/>
            <person name="Alfaro M."/>
            <person name="Ramirez L."/>
            <person name="Pisabarro A.G."/>
            <person name="Kuo A."/>
            <person name="Tritt A."/>
            <person name="Lipzen A."/>
            <person name="He G."/>
            <person name="Yan M."/>
            <person name="Ng V."/>
            <person name="Cullen D."/>
            <person name="Martin F."/>
            <person name="Rosso M.-N."/>
            <person name="Henrissat B."/>
            <person name="Hibbett D."/>
            <person name="Martinez A.T."/>
            <person name="Grigoriev I.V."/>
        </authorList>
    </citation>
    <scope>NUCLEOTIDE SEQUENCE</scope>
    <source>
        <strain evidence="4">MF-IS2</strain>
    </source>
</reference>
<dbReference type="PANTHER" id="PTHR10039:SF14">
    <property type="entry name" value="NACHT DOMAIN-CONTAINING PROTEIN"/>
    <property type="match status" value="1"/>
</dbReference>
<dbReference type="PROSITE" id="PS50837">
    <property type="entry name" value="NACHT"/>
    <property type="match status" value="1"/>
</dbReference>
<dbReference type="AlphaFoldDB" id="A0A9P6BV34"/>
<dbReference type="InterPro" id="IPR027417">
    <property type="entry name" value="P-loop_NTPase"/>
</dbReference>
<feature type="compositionally biased region" description="Polar residues" evidence="2">
    <location>
        <begin position="11"/>
        <end position="21"/>
    </location>
</feature>
<organism evidence="4 5">
    <name type="scientific">Macrolepiota fuliginosa MF-IS2</name>
    <dbReference type="NCBI Taxonomy" id="1400762"/>
    <lineage>
        <taxon>Eukaryota</taxon>
        <taxon>Fungi</taxon>
        <taxon>Dikarya</taxon>
        <taxon>Basidiomycota</taxon>
        <taxon>Agaricomycotina</taxon>
        <taxon>Agaricomycetes</taxon>
        <taxon>Agaricomycetidae</taxon>
        <taxon>Agaricales</taxon>
        <taxon>Agaricineae</taxon>
        <taxon>Agaricaceae</taxon>
        <taxon>Macrolepiota</taxon>
    </lineage>
</organism>
<name>A0A9P6BV34_9AGAR</name>
<proteinExistence type="predicted"/>
<evidence type="ECO:0000313" key="5">
    <source>
        <dbReference type="Proteomes" id="UP000807342"/>
    </source>
</evidence>
<protein>
    <recommendedName>
        <fullName evidence="3">NACHT domain-containing protein</fullName>
    </recommendedName>
</protein>
<feature type="compositionally biased region" description="Polar residues" evidence="2">
    <location>
        <begin position="44"/>
        <end position="58"/>
    </location>
</feature>
<evidence type="ECO:0000256" key="1">
    <source>
        <dbReference type="ARBA" id="ARBA00022737"/>
    </source>
</evidence>
<sequence length="747" mass="83498">MRGNKRKKTEATGNPSGNSPDVQGRKKQKGDGGPGVQDGDLSHTVGSSESVASNQTPHAGSFGGAHSFTISSLTMIEGDIAHEAQSIKLLSKHILVGAEFDSSDHRPSCHPETRVNISGNIQAWMHNPAREYKIRWLNGPAGVGKSAILQTIAEAEAASLTSILGATLFFSRPNERNDPQRVFTTIAYQLSMKYPAYRKYIVELLTFNPTMVKKSMREQFKAFIVQPFAIKELLAGSHDTVLILLDGLDECEGDDAQREIILLIAKFALQYPTSPLIWLIASRPESHIQDTFSLDAVRPSYGGTEVGVDSDEGRRDVEKYLRDKFADIRKKHRRSIPSSLQQWPSESDFTTIATRSSGLFIFSSTLIRFIGDEDYADPISRLKIVLDVIESMTLSPGGKNPFATLDALYTRILSEIPPDVLQTTLSLLEFDVKSSEWSFADNCSRLGVPQGRAYGALRRLHSVIEIPEPEDAFWGRLYAFHASFYDYLSSPSRSGTFYIWTSEIVQHILHRRIDILLESHSVEMSDVNATRINLSWPREDEGSRLNLQRNIFGWALDSLICASHKDVNDSIRNTFSRLSAFFQDLDFGERLLACDGLFMSMYSASVFSTDLENWGVLKIVPLQSFNYNDIRPDLDPAIELWRGKRDDVSLRVVWLEHMGRLRPRITHSSNIVDSRDESHFSGILRVDLSNDPGMEADLEKNLASWTSVAPSHPIVMLGKGRKSCAVIQFQVPGEGLWLLALPCVQSL</sequence>
<keyword evidence="5" id="KW-1185">Reference proteome</keyword>
<gene>
    <name evidence="4" type="ORF">P691DRAFT_813475</name>
</gene>
<dbReference type="InterPro" id="IPR007111">
    <property type="entry name" value="NACHT_NTPase"/>
</dbReference>
<evidence type="ECO:0000256" key="2">
    <source>
        <dbReference type="SAM" id="MobiDB-lite"/>
    </source>
</evidence>
<feature type="region of interest" description="Disordered" evidence="2">
    <location>
        <begin position="1"/>
        <end position="60"/>
    </location>
</feature>
<dbReference type="SUPFAM" id="SSF52540">
    <property type="entry name" value="P-loop containing nucleoside triphosphate hydrolases"/>
    <property type="match status" value="1"/>
</dbReference>
<evidence type="ECO:0000313" key="4">
    <source>
        <dbReference type="EMBL" id="KAF9441186.1"/>
    </source>
</evidence>
<dbReference type="Proteomes" id="UP000807342">
    <property type="component" value="Unassembled WGS sequence"/>
</dbReference>
<evidence type="ECO:0000259" key="3">
    <source>
        <dbReference type="PROSITE" id="PS50837"/>
    </source>
</evidence>
<comment type="caution">
    <text evidence="4">The sequence shown here is derived from an EMBL/GenBank/DDBJ whole genome shotgun (WGS) entry which is preliminary data.</text>
</comment>
<dbReference type="PANTHER" id="PTHR10039">
    <property type="entry name" value="AMELOGENIN"/>
    <property type="match status" value="1"/>
</dbReference>
<dbReference type="Pfam" id="PF24883">
    <property type="entry name" value="NPHP3_N"/>
    <property type="match status" value="1"/>
</dbReference>
<dbReference type="Gene3D" id="3.40.50.300">
    <property type="entry name" value="P-loop containing nucleotide triphosphate hydrolases"/>
    <property type="match status" value="1"/>
</dbReference>
<feature type="domain" description="NACHT" evidence="3">
    <location>
        <begin position="133"/>
        <end position="286"/>
    </location>
</feature>
<accession>A0A9P6BV34</accession>